<gene>
    <name evidence="3" type="ORF">KUF71_008031</name>
</gene>
<sequence length="86" mass="9564">MYAELPVLMELCILLITWVPGLLFSEGRCAAGRRSTAARSTECYWERRGDLLGAARSRFGGRWCGGESRLPPLHSPRGQGQVTPWT</sequence>
<evidence type="ECO:0000313" key="3">
    <source>
        <dbReference type="EMBL" id="KAK3918783.1"/>
    </source>
</evidence>
<dbReference type="AlphaFoldDB" id="A0AAE1LGF9"/>
<organism evidence="3 4">
    <name type="scientific">Frankliniella fusca</name>
    <dbReference type="NCBI Taxonomy" id="407009"/>
    <lineage>
        <taxon>Eukaryota</taxon>
        <taxon>Metazoa</taxon>
        <taxon>Ecdysozoa</taxon>
        <taxon>Arthropoda</taxon>
        <taxon>Hexapoda</taxon>
        <taxon>Insecta</taxon>
        <taxon>Pterygota</taxon>
        <taxon>Neoptera</taxon>
        <taxon>Paraneoptera</taxon>
        <taxon>Thysanoptera</taxon>
        <taxon>Terebrantia</taxon>
        <taxon>Thripoidea</taxon>
        <taxon>Thripidae</taxon>
        <taxon>Frankliniella</taxon>
    </lineage>
</organism>
<keyword evidence="4" id="KW-1185">Reference proteome</keyword>
<evidence type="ECO:0000313" key="4">
    <source>
        <dbReference type="Proteomes" id="UP001219518"/>
    </source>
</evidence>
<feature type="region of interest" description="Disordered" evidence="1">
    <location>
        <begin position="66"/>
        <end position="86"/>
    </location>
</feature>
<evidence type="ECO:0000256" key="2">
    <source>
        <dbReference type="SAM" id="Phobius"/>
    </source>
</evidence>
<accession>A0AAE1LGF9</accession>
<proteinExistence type="predicted"/>
<keyword evidence="2" id="KW-0472">Membrane</keyword>
<reference evidence="3" key="1">
    <citation type="submission" date="2021-07" db="EMBL/GenBank/DDBJ databases">
        <authorList>
            <person name="Catto M.A."/>
            <person name="Jacobson A."/>
            <person name="Kennedy G."/>
            <person name="Labadie P."/>
            <person name="Hunt B.G."/>
            <person name="Srinivasan R."/>
        </authorList>
    </citation>
    <scope>NUCLEOTIDE SEQUENCE</scope>
    <source>
        <strain evidence="3">PL_HMW_Pooled</strain>
        <tissue evidence="3">Head</tissue>
    </source>
</reference>
<keyword evidence="2" id="KW-1133">Transmembrane helix</keyword>
<feature type="transmembrane region" description="Helical" evidence="2">
    <location>
        <begin position="6"/>
        <end position="24"/>
    </location>
</feature>
<protein>
    <submittedName>
        <fullName evidence="3">Mycolic acid-containing lipids exporter MmpL11</fullName>
    </submittedName>
</protein>
<dbReference type="Proteomes" id="UP001219518">
    <property type="component" value="Unassembled WGS sequence"/>
</dbReference>
<dbReference type="EMBL" id="JAHWGI010000960">
    <property type="protein sequence ID" value="KAK3918783.1"/>
    <property type="molecule type" value="Genomic_DNA"/>
</dbReference>
<name>A0AAE1LGF9_9NEOP</name>
<keyword evidence="2" id="KW-0812">Transmembrane</keyword>
<comment type="caution">
    <text evidence="3">The sequence shown here is derived from an EMBL/GenBank/DDBJ whole genome shotgun (WGS) entry which is preliminary data.</text>
</comment>
<reference evidence="3" key="2">
    <citation type="journal article" date="2023" name="BMC Genomics">
        <title>Pest status, molecular evolution, and epigenetic factors derived from the genome assembly of Frankliniella fusca, a thysanopteran phytovirus vector.</title>
        <authorList>
            <person name="Catto M.A."/>
            <person name="Labadie P.E."/>
            <person name="Jacobson A.L."/>
            <person name="Kennedy G.G."/>
            <person name="Srinivasan R."/>
            <person name="Hunt B.G."/>
        </authorList>
    </citation>
    <scope>NUCLEOTIDE SEQUENCE</scope>
    <source>
        <strain evidence="3">PL_HMW_Pooled</strain>
    </source>
</reference>
<evidence type="ECO:0000256" key="1">
    <source>
        <dbReference type="SAM" id="MobiDB-lite"/>
    </source>
</evidence>